<dbReference type="RefSeq" id="WP_007577183.1">
    <property type="nucleotide sequence ID" value="NZ_AGUD01000248.1"/>
</dbReference>
<sequence>MAVVPERRTLVIAGIGTAAGLFSGLFGVGGGVVMVPLLILLLGMDERRATATSLAAIVLIASAATVTQGAYGKLHVVEGLLVGVPAVAGVLVGTWVQQRIPARRVSLLFALLLAVVAALMVAGVEPGGDDGGTRDALQIAAAIAIGLAAGVVSGLLGVGGGSLFVPGLALLLGLPHVDAEATSLLAIVPVSLVGSWRQHRYGNLDLRVGALLGTLAIPGALLGVVIVNAIPSRAVEIGFAALLLFVSSQLGRRGLGRDDPPDAVADASRDDPFEAPTGPAR</sequence>
<organism evidence="8 9">
    <name type="scientific">Patulibacter medicamentivorans</name>
    <dbReference type="NCBI Taxonomy" id="1097667"/>
    <lineage>
        <taxon>Bacteria</taxon>
        <taxon>Bacillati</taxon>
        <taxon>Actinomycetota</taxon>
        <taxon>Thermoleophilia</taxon>
        <taxon>Solirubrobacterales</taxon>
        <taxon>Patulibacteraceae</taxon>
        <taxon>Patulibacter</taxon>
    </lineage>
</organism>
<dbReference type="OrthoDB" id="3700425at2"/>
<keyword evidence="4 6" id="KW-1133">Transmembrane helix</keyword>
<evidence type="ECO:0000256" key="6">
    <source>
        <dbReference type="RuleBase" id="RU363041"/>
    </source>
</evidence>
<feature type="transmembrane region" description="Helical" evidence="6">
    <location>
        <begin position="12"/>
        <end position="42"/>
    </location>
</feature>
<dbReference type="PANTHER" id="PTHR43701:SF2">
    <property type="entry name" value="MEMBRANE TRANSPORTER PROTEIN YJNA-RELATED"/>
    <property type="match status" value="1"/>
</dbReference>
<comment type="caution">
    <text evidence="8">The sequence shown here is derived from an EMBL/GenBank/DDBJ whole genome shotgun (WGS) entry which is preliminary data.</text>
</comment>
<dbReference type="Proteomes" id="UP000005143">
    <property type="component" value="Unassembled WGS sequence"/>
</dbReference>
<evidence type="ECO:0000256" key="7">
    <source>
        <dbReference type="SAM" id="MobiDB-lite"/>
    </source>
</evidence>
<feature type="transmembrane region" description="Helical" evidence="6">
    <location>
        <begin position="54"/>
        <end position="71"/>
    </location>
</feature>
<keyword evidence="6" id="KW-1003">Cell membrane</keyword>
<keyword evidence="9" id="KW-1185">Reference proteome</keyword>
<feature type="region of interest" description="Disordered" evidence="7">
    <location>
        <begin position="255"/>
        <end position="281"/>
    </location>
</feature>
<evidence type="ECO:0000256" key="1">
    <source>
        <dbReference type="ARBA" id="ARBA00004141"/>
    </source>
</evidence>
<dbReference type="InterPro" id="IPR002781">
    <property type="entry name" value="TM_pro_TauE-like"/>
</dbReference>
<dbReference type="PANTHER" id="PTHR43701">
    <property type="entry name" value="MEMBRANE TRANSPORTER PROTEIN MJ0441-RELATED"/>
    <property type="match status" value="1"/>
</dbReference>
<evidence type="ECO:0000313" key="9">
    <source>
        <dbReference type="Proteomes" id="UP000005143"/>
    </source>
</evidence>
<dbReference type="Pfam" id="PF01925">
    <property type="entry name" value="TauE"/>
    <property type="match status" value="2"/>
</dbReference>
<dbReference type="GO" id="GO:0005886">
    <property type="term" value="C:plasma membrane"/>
    <property type="evidence" value="ECO:0007669"/>
    <property type="project" value="UniProtKB-SubCell"/>
</dbReference>
<feature type="transmembrane region" description="Helical" evidence="6">
    <location>
        <begin position="77"/>
        <end position="96"/>
    </location>
</feature>
<evidence type="ECO:0000256" key="2">
    <source>
        <dbReference type="ARBA" id="ARBA00009142"/>
    </source>
</evidence>
<keyword evidence="5 6" id="KW-0472">Membrane</keyword>
<name>H0E8W6_9ACTN</name>
<evidence type="ECO:0000256" key="3">
    <source>
        <dbReference type="ARBA" id="ARBA00022692"/>
    </source>
</evidence>
<evidence type="ECO:0000256" key="4">
    <source>
        <dbReference type="ARBA" id="ARBA00022989"/>
    </source>
</evidence>
<evidence type="ECO:0000256" key="5">
    <source>
        <dbReference type="ARBA" id="ARBA00023136"/>
    </source>
</evidence>
<feature type="transmembrane region" description="Helical" evidence="6">
    <location>
        <begin position="208"/>
        <end position="227"/>
    </location>
</feature>
<proteinExistence type="inferred from homology"/>
<reference evidence="8 9" key="1">
    <citation type="journal article" date="2013" name="Biodegradation">
        <title>Quantitative proteomic analysis of ibuprofen-degrading Patulibacter sp. strain I11.</title>
        <authorList>
            <person name="Almeida B."/>
            <person name="Kjeldal H."/>
            <person name="Lolas I."/>
            <person name="Knudsen A.D."/>
            <person name="Carvalho G."/>
            <person name="Nielsen K.L."/>
            <person name="Barreto Crespo M.T."/>
            <person name="Stensballe A."/>
            <person name="Nielsen J.L."/>
        </authorList>
    </citation>
    <scope>NUCLEOTIDE SEQUENCE [LARGE SCALE GENOMIC DNA]</scope>
    <source>
        <strain evidence="8 9">I11</strain>
    </source>
</reference>
<dbReference type="EMBL" id="AGUD01000248">
    <property type="protein sequence ID" value="EHN09866.1"/>
    <property type="molecule type" value="Genomic_DNA"/>
</dbReference>
<accession>H0E8W6</accession>
<comment type="subcellular location">
    <subcellularLocation>
        <location evidence="6">Cell membrane</location>
        <topology evidence="6">Multi-pass membrane protein</topology>
    </subcellularLocation>
    <subcellularLocation>
        <location evidence="1">Membrane</location>
        <topology evidence="1">Multi-pass membrane protein</topology>
    </subcellularLocation>
</comment>
<feature type="transmembrane region" description="Helical" evidence="6">
    <location>
        <begin position="105"/>
        <end position="124"/>
    </location>
</feature>
<gene>
    <name evidence="8" type="ORF">PAI11_32800</name>
</gene>
<feature type="transmembrane region" description="Helical" evidence="6">
    <location>
        <begin position="136"/>
        <end position="156"/>
    </location>
</feature>
<dbReference type="PATRIC" id="fig|1097667.3.peg.3251"/>
<comment type="similarity">
    <text evidence="2 6">Belongs to the 4-toluene sulfonate uptake permease (TSUP) (TC 2.A.102) family.</text>
</comment>
<evidence type="ECO:0000313" key="8">
    <source>
        <dbReference type="EMBL" id="EHN09866.1"/>
    </source>
</evidence>
<protein>
    <recommendedName>
        <fullName evidence="6">Probable membrane transporter protein</fullName>
    </recommendedName>
</protein>
<dbReference type="AlphaFoldDB" id="H0E8W6"/>
<dbReference type="InterPro" id="IPR051598">
    <property type="entry name" value="TSUP/Inactive_protease-like"/>
</dbReference>
<keyword evidence="3 6" id="KW-0812">Transmembrane</keyword>